<dbReference type="Pfam" id="PF01019">
    <property type="entry name" value="G_glu_transpept"/>
    <property type="match status" value="1"/>
</dbReference>
<dbReference type="PANTHER" id="PTHR43881:SF1">
    <property type="entry name" value="GAMMA-GLUTAMYLTRANSPEPTIDASE (AFU_ORTHOLOGUE AFUA_4G13580)"/>
    <property type="match status" value="1"/>
</dbReference>
<dbReference type="PRINTS" id="PR01210">
    <property type="entry name" value="GGTRANSPTASE"/>
</dbReference>
<dbReference type="InterPro" id="IPR029055">
    <property type="entry name" value="Ntn_hydrolases_N"/>
</dbReference>
<gene>
    <name evidence="1" type="ORF">ACFSBK_08205</name>
</gene>
<dbReference type="SUPFAM" id="SSF56235">
    <property type="entry name" value="N-terminal nucleophile aminohydrolases (Ntn hydrolases)"/>
    <property type="match status" value="1"/>
</dbReference>
<dbReference type="InterPro" id="IPR043137">
    <property type="entry name" value="GGT_ssub_C"/>
</dbReference>
<dbReference type="RefSeq" id="WP_058919856.1">
    <property type="nucleotide sequence ID" value="NZ_JBHSQC010000015.1"/>
</dbReference>
<dbReference type="Gene3D" id="3.60.20.40">
    <property type="match status" value="1"/>
</dbReference>
<dbReference type="InterPro" id="IPR043138">
    <property type="entry name" value="GGT_lsub"/>
</dbReference>
<sequence>MKFDPNLFHYASRRNLVYGHKGMIGSASPLASQAGLEILKKGGNAIDAAIATSAALTVVEPSGNGIGGDAFVLVWFEGQMYGLNASGAAPDLMTSESIVKKGYQEISKFGLDPVSVPGLPSGWVALSEKFGNLPLTEVLEPAAKIAEEGFPVASNVARLWKRYYKIYSAALKDYPVLKTWFDVFCPDDRPVEAGEMWSSEGHAKALREIANTNGESFYRGKIADEIDAFSREHGGYIRKEDLEKHQVEWVDPISTNYRGYDVWELPPNGIGVIVLMALNILENLELKGKDDIETYHKQIEAIKLAFSDGLEHIADPKAMKVELEAMLSKEYAKERSELIGEEALTPAPGELDKSGTVYFATADKDGNMVSYIQSNYTGFGSGTVLPGWGISLHNRGCQFTLEKGHPNYLVPGMRPYHTIIPGFLTQGDTAIGPFGVMGGPLQPQGHMQLVSSMIDFHLNPQDALDAPRWQWIKGKHIQVEPSMPFHVTEALMRKGHEVEVVNETIMFGRGQIILRDKNGVLVGGTEPRSDGYLSVW</sequence>
<dbReference type="Gene3D" id="1.10.246.130">
    <property type="match status" value="1"/>
</dbReference>
<name>A0ABW4NNZ6_9LACT</name>
<reference evidence="2" key="1">
    <citation type="journal article" date="2019" name="Int. J. Syst. Evol. Microbiol.">
        <title>The Global Catalogue of Microorganisms (GCM) 10K type strain sequencing project: providing services to taxonomists for standard genome sequencing and annotation.</title>
        <authorList>
            <consortium name="The Broad Institute Genomics Platform"/>
            <consortium name="The Broad Institute Genome Sequencing Center for Infectious Disease"/>
            <person name="Wu L."/>
            <person name="Ma J."/>
        </authorList>
    </citation>
    <scope>NUCLEOTIDE SEQUENCE [LARGE SCALE GENOMIC DNA]</scope>
    <source>
        <strain evidence="2">KCTC 42143</strain>
    </source>
</reference>
<evidence type="ECO:0000313" key="2">
    <source>
        <dbReference type="Proteomes" id="UP001597285"/>
    </source>
</evidence>
<protein>
    <submittedName>
        <fullName evidence="1">Gamma-glutamyltransferase family protein</fullName>
    </submittedName>
</protein>
<dbReference type="Proteomes" id="UP001597285">
    <property type="component" value="Unassembled WGS sequence"/>
</dbReference>
<comment type="caution">
    <text evidence="1">The sequence shown here is derived from an EMBL/GenBank/DDBJ whole genome shotgun (WGS) entry which is preliminary data.</text>
</comment>
<proteinExistence type="predicted"/>
<dbReference type="PANTHER" id="PTHR43881">
    <property type="entry name" value="GAMMA-GLUTAMYLTRANSPEPTIDASE (AFU_ORTHOLOGUE AFUA_4G13580)"/>
    <property type="match status" value="1"/>
</dbReference>
<evidence type="ECO:0000313" key="1">
    <source>
        <dbReference type="EMBL" id="MFD1799828.1"/>
    </source>
</evidence>
<dbReference type="EMBL" id="JBHUFF010000014">
    <property type="protein sequence ID" value="MFD1799828.1"/>
    <property type="molecule type" value="Genomic_DNA"/>
</dbReference>
<keyword evidence="2" id="KW-1185">Reference proteome</keyword>
<accession>A0ABW4NNZ6</accession>
<dbReference type="InterPro" id="IPR052896">
    <property type="entry name" value="GGT-like_enzyme"/>
</dbReference>
<organism evidence="1 2">
    <name type="scientific">Carnobacterium antarcticum</name>
    <dbReference type="NCBI Taxonomy" id="2126436"/>
    <lineage>
        <taxon>Bacteria</taxon>
        <taxon>Bacillati</taxon>
        <taxon>Bacillota</taxon>
        <taxon>Bacilli</taxon>
        <taxon>Lactobacillales</taxon>
        <taxon>Carnobacteriaceae</taxon>
        <taxon>Carnobacterium</taxon>
    </lineage>
</organism>